<keyword evidence="1" id="KW-0472">Membrane</keyword>
<keyword evidence="1" id="KW-1133">Transmembrane helix</keyword>
<dbReference type="AlphaFoldDB" id="C5CJL2"/>
<dbReference type="HOGENOM" id="CLU_3174511_0_0_4"/>
<proteinExistence type="predicted"/>
<organism evidence="2">
    <name type="scientific">Variovorax paradoxus (strain S110)</name>
    <dbReference type="NCBI Taxonomy" id="543728"/>
    <lineage>
        <taxon>Bacteria</taxon>
        <taxon>Pseudomonadati</taxon>
        <taxon>Pseudomonadota</taxon>
        <taxon>Betaproteobacteria</taxon>
        <taxon>Burkholderiales</taxon>
        <taxon>Comamonadaceae</taxon>
        <taxon>Variovorax</taxon>
    </lineage>
</organism>
<evidence type="ECO:0000256" key="1">
    <source>
        <dbReference type="SAM" id="Phobius"/>
    </source>
</evidence>
<dbReference type="EMBL" id="CP001635">
    <property type="protein sequence ID" value="ACS19065.1"/>
    <property type="molecule type" value="Genomic_DNA"/>
</dbReference>
<keyword evidence="1" id="KW-0812">Transmembrane</keyword>
<protein>
    <submittedName>
        <fullName evidence="2">Uncharacterized protein</fullName>
    </submittedName>
</protein>
<reference evidence="2" key="1">
    <citation type="submission" date="2009-06" db="EMBL/GenBank/DDBJ databases">
        <title>Complete sequence of chromosome 1 of Variovorax paradoxus S110.</title>
        <authorList>
            <consortium name="US DOE Joint Genome Institute"/>
            <person name="Lucas S."/>
            <person name="Copeland A."/>
            <person name="Lapidus A."/>
            <person name="Glavina del Rio T."/>
            <person name="Tice H."/>
            <person name="Bruce D."/>
            <person name="Goodwin L."/>
            <person name="Pitluck S."/>
            <person name="Chertkov O."/>
            <person name="Brettin T."/>
            <person name="Detter J.C."/>
            <person name="Han C."/>
            <person name="Larimer F."/>
            <person name="Land M."/>
            <person name="Hauser L."/>
            <person name="Kyrpides N."/>
            <person name="Ovchinnikova G."/>
            <person name="Orwin P."/>
            <person name="Leadbetter J.R."/>
            <person name="Spain J.C."/>
            <person name="Han J.I."/>
        </authorList>
    </citation>
    <scope>NUCLEOTIDE SEQUENCE</scope>
    <source>
        <strain evidence="2">S110</strain>
    </source>
</reference>
<dbReference type="KEGG" id="vap:Vapar_2439"/>
<sequence>MNSHPEYRDGAYLFSPIGDDRPARFWPICVAVAVPLALMLAAHFLSR</sequence>
<feature type="transmembrane region" description="Helical" evidence="1">
    <location>
        <begin position="25"/>
        <end position="45"/>
    </location>
</feature>
<gene>
    <name evidence="2" type="ordered locus">Vapar_2439</name>
</gene>
<accession>C5CJL2</accession>
<evidence type="ECO:0000313" key="2">
    <source>
        <dbReference type="EMBL" id="ACS19065.1"/>
    </source>
</evidence>
<name>C5CJL2_VARPS</name>